<evidence type="ECO:0000313" key="1">
    <source>
        <dbReference type="EMBL" id="KAF8561784.1"/>
    </source>
</evidence>
<dbReference type="OrthoDB" id="6239805at2759"/>
<dbReference type="Proteomes" id="UP000699462">
    <property type="component" value="Unassembled WGS sequence"/>
</dbReference>
<name>A0A8T0D485_9TREM</name>
<gene>
    <name evidence="1" type="ORF">P879_05926</name>
</gene>
<organism evidence="1 2">
    <name type="scientific">Paragonimus westermani</name>
    <dbReference type="NCBI Taxonomy" id="34504"/>
    <lineage>
        <taxon>Eukaryota</taxon>
        <taxon>Metazoa</taxon>
        <taxon>Spiralia</taxon>
        <taxon>Lophotrochozoa</taxon>
        <taxon>Platyhelminthes</taxon>
        <taxon>Trematoda</taxon>
        <taxon>Digenea</taxon>
        <taxon>Plagiorchiida</taxon>
        <taxon>Troglotremata</taxon>
        <taxon>Troglotrematidae</taxon>
        <taxon>Paragonimus</taxon>
    </lineage>
</organism>
<dbReference type="AlphaFoldDB" id="A0A8T0D485"/>
<dbReference type="EMBL" id="JTDF01021480">
    <property type="protein sequence ID" value="KAF8561784.1"/>
    <property type="molecule type" value="Genomic_DNA"/>
</dbReference>
<comment type="caution">
    <text evidence="1">The sequence shown here is derived from an EMBL/GenBank/DDBJ whole genome shotgun (WGS) entry which is preliminary data.</text>
</comment>
<reference evidence="1 2" key="1">
    <citation type="submission" date="2019-07" db="EMBL/GenBank/DDBJ databases">
        <title>Annotation for the trematode Paragonimus westermani.</title>
        <authorList>
            <person name="Choi Y.-J."/>
        </authorList>
    </citation>
    <scope>NUCLEOTIDE SEQUENCE [LARGE SCALE GENOMIC DNA]</scope>
    <source>
        <strain evidence="1">180907_Pwestermani</strain>
    </source>
</reference>
<protein>
    <submittedName>
        <fullName evidence="1">Uncharacterized protein</fullName>
    </submittedName>
</protein>
<feature type="non-terminal residue" evidence="1">
    <location>
        <position position="1"/>
    </location>
</feature>
<keyword evidence="2" id="KW-1185">Reference proteome</keyword>
<accession>A0A8T0D485</accession>
<proteinExistence type="predicted"/>
<evidence type="ECO:0000313" key="2">
    <source>
        <dbReference type="Proteomes" id="UP000699462"/>
    </source>
</evidence>
<sequence length="313" mass="36022">TPTTCKRLQQIQTHYSVLTEHLNRQRSRLASADATVADLVKTLFKFGVEEPSNPMPNQDDTAWTARSMYSQPDTAPFTRTLNTESNFQNTRLTDVKHLPMPAWSDNVHIRNRHNQDNIDHGRHKFATICARSVCRLSSFDSENTTSFDWEQPQVKLLSNDQAFRRKFFSLTRPITQTSTSRLATNDYIPLSDTCSYFAQLPTSVHPHSNDTRYFSSAFHRLPQKYRQNAAHLSDVNGPEIAPPLPPKPCLPRVSLAVTNSEDPQCVEDEEVSKFMTNPNVLDGEKTEKEQVFPLFCCYVHYQIWNPVQCFPWW</sequence>